<reference evidence="2 3" key="1">
    <citation type="submission" date="2018-06" db="EMBL/GenBank/DDBJ databases">
        <title>Genome analysis of cellulolytic fungus Trichoderma lentiforme CFAM-422.</title>
        <authorList>
            <person name="Steindorff A.S."/>
            <person name="Formighieri E.F."/>
            <person name="Midorikawa G.E.O."/>
            <person name="Tamietti M.S."/>
            <person name="Ramos E.Z."/>
            <person name="Silva A.S."/>
            <person name="Bon E.P.S."/>
            <person name="Mendes T.D."/>
            <person name="Damaso M.C.T."/>
            <person name="Favaro L.C.L."/>
        </authorList>
    </citation>
    <scope>NUCLEOTIDE SEQUENCE [LARGE SCALE GENOMIC DNA]</scope>
    <source>
        <strain evidence="2 3">CFAM-422</strain>
    </source>
</reference>
<accession>A0A9P4XKS8</accession>
<evidence type="ECO:0000313" key="3">
    <source>
        <dbReference type="Proteomes" id="UP000801864"/>
    </source>
</evidence>
<keyword evidence="3" id="KW-1185">Reference proteome</keyword>
<dbReference type="EMBL" id="QLNT01000006">
    <property type="protein sequence ID" value="KAF3073568.1"/>
    <property type="molecule type" value="Genomic_DNA"/>
</dbReference>
<dbReference type="Proteomes" id="UP000801864">
    <property type="component" value="Unassembled WGS sequence"/>
</dbReference>
<protein>
    <submittedName>
        <fullName evidence="2">Uncharacterized protein</fullName>
    </submittedName>
</protein>
<dbReference type="AlphaFoldDB" id="A0A9P4XKS8"/>
<feature type="region of interest" description="Disordered" evidence="1">
    <location>
        <begin position="66"/>
        <end position="89"/>
    </location>
</feature>
<evidence type="ECO:0000256" key="1">
    <source>
        <dbReference type="SAM" id="MobiDB-lite"/>
    </source>
</evidence>
<comment type="caution">
    <text evidence="2">The sequence shown here is derived from an EMBL/GenBank/DDBJ whole genome shotgun (WGS) entry which is preliminary data.</text>
</comment>
<sequence length="89" mass="9400">MDLVILAIEGAIPQEGASSTHQVRAAAAEREILGTVEDGSGSDWTSAVRESARKGKNKAKIRYAWEGQQRGQLRSGDGGRSCGSTLSAR</sequence>
<name>A0A9P4XKS8_9HYPO</name>
<organism evidence="2 3">
    <name type="scientific">Trichoderma lentiforme</name>
    <dbReference type="NCBI Taxonomy" id="1567552"/>
    <lineage>
        <taxon>Eukaryota</taxon>
        <taxon>Fungi</taxon>
        <taxon>Dikarya</taxon>
        <taxon>Ascomycota</taxon>
        <taxon>Pezizomycotina</taxon>
        <taxon>Sordariomycetes</taxon>
        <taxon>Hypocreomycetidae</taxon>
        <taxon>Hypocreales</taxon>
        <taxon>Hypocreaceae</taxon>
        <taxon>Trichoderma</taxon>
    </lineage>
</organism>
<proteinExistence type="predicted"/>
<gene>
    <name evidence="2" type="ORF">CFAM422_004301</name>
</gene>
<evidence type="ECO:0000313" key="2">
    <source>
        <dbReference type="EMBL" id="KAF3073568.1"/>
    </source>
</evidence>